<evidence type="ECO:0000256" key="3">
    <source>
        <dbReference type="ARBA" id="ARBA00022729"/>
    </source>
</evidence>
<dbReference type="EMBL" id="LR590484">
    <property type="protein sequence ID" value="VTR48928.1"/>
    <property type="molecule type" value="Genomic_DNA"/>
</dbReference>
<evidence type="ECO:0000256" key="2">
    <source>
        <dbReference type="ARBA" id="ARBA00006275"/>
    </source>
</evidence>
<dbReference type="AlphaFoldDB" id="A0A4V6Z2Z6"/>
<dbReference type="CDD" id="cd08977">
    <property type="entry name" value="SusD"/>
    <property type="match status" value="1"/>
</dbReference>
<sequence>MKKITRFVFVANLVVFLVGCSKDYLNTLPTDRVSADEIFSSLGNATTAVNGIYRFMFERTTLVAGNTQNKPGVGGIMLAMDFMGEDLGIGASTWYTATGEGNWVGHRNESHELMEYDYRTFYKIIGDANFILDNVGKVNANEEERNVLRSQALTLRAYAYSFLVQLYGKRYDSSASPNNQLGVPLVLKSSDVALPRATVEEVYAAIVKDLDDAIALKVSDRKNKSQVNLDVAIGLRARVALTMQDYENAILYAKKLIDLPDYKLMTASEYLKGFNDANALSEFIWASMPTADQDAVFASYFSQIAYNANTTFMRGNPKRINAKLYDKISATDVRKSIWEPNPTAANFPLPTPSFTRQPYMSRKFSIKAAGGTLGDVPLMRLSEMYLIAAEAYIERDQDKLAQDILFEFMKVRDPEAIRSTKRGDALKEEIWIQRRIELWGEGFRFLDLKRLNQPLNRTVVPNYVSGSVNGLMEVPAGDKRWEFLFPRAELDANPNLVQNDR</sequence>
<dbReference type="Proteomes" id="UP000308196">
    <property type="component" value="Chromosome"/>
</dbReference>
<dbReference type="InterPro" id="IPR011990">
    <property type="entry name" value="TPR-like_helical_dom_sf"/>
</dbReference>
<evidence type="ECO:0000259" key="6">
    <source>
        <dbReference type="Pfam" id="PF07980"/>
    </source>
</evidence>
<dbReference type="Pfam" id="PF14322">
    <property type="entry name" value="SusD-like_3"/>
    <property type="match status" value="1"/>
</dbReference>
<feature type="domain" description="RagB/SusD" evidence="6">
    <location>
        <begin position="348"/>
        <end position="499"/>
    </location>
</feature>
<organism evidence="8 9">
    <name type="scientific">Sphingobacterium thalpophilum</name>
    <dbReference type="NCBI Taxonomy" id="259"/>
    <lineage>
        <taxon>Bacteria</taxon>
        <taxon>Pseudomonadati</taxon>
        <taxon>Bacteroidota</taxon>
        <taxon>Sphingobacteriia</taxon>
        <taxon>Sphingobacteriales</taxon>
        <taxon>Sphingobacteriaceae</taxon>
        <taxon>Sphingobacterium</taxon>
    </lineage>
</organism>
<evidence type="ECO:0000259" key="7">
    <source>
        <dbReference type="Pfam" id="PF14322"/>
    </source>
</evidence>
<comment type="subcellular location">
    <subcellularLocation>
        <location evidence="1">Cell outer membrane</location>
    </subcellularLocation>
</comment>
<evidence type="ECO:0000313" key="8">
    <source>
        <dbReference type="EMBL" id="VTR48928.1"/>
    </source>
</evidence>
<keyword evidence="5" id="KW-0998">Cell outer membrane</keyword>
<comment type="similarity">
    <text evidence="2">Belongs to the SusD family.</text>
</comment>
<gene>
    <name evidence="8" type="ORF">NCTC11429_03783</name>
</gene>
<evidence type="ECO:0000256" key="1">
    <source>
        <dbReference type="ARBA" id="ARBA00004442"/>
    </source>
</evidence>
<protein>
    <submittedName>
        <fullName evidence="8">SusD family</fullName>
    </submittedName>
</protein>
<feature type="domain" description="SusD-like N-terminal" evidence="7">
    <location>
        <begin position="113"/>
        <end position="239"/>
    </location>
</feature>
<dbReference type="SUPFAM" id="SSF48452">
    <property type="entry name" value="TPR-like"/>
    <property type="match status" value="1"/>
</dbReference>
<dbReference type="Pfam" id="PF07980">
    <property type="entry name" value="SusD_RagB"/>
    <property type="match status" value="1"/>
</dbReference>
<keyword evidence="4" id="KW-0472">Membrane</keyword>
<dbReference type="STRING" id="1123265.GCA_000686625_04612"/>
<name>A0A4V6Z2Z6_9SPHI</name>
<dbReference type="RefSeq" id="WP_028071201.1">
    <property type="nucleotide sequence ID" value="NZ_LR590484.1"/>
</dbReference>
<dbReference type="Gene3D" id="1.25.40.390">
    <property type="match status" value="1"/>
</dbReference>
<dbReference type="GeneID" id="78464426"/>
<evidence type="ECO:0000256" key="5">
    <source>
        <dbReference type="ARBA" id="ARBA00023237"/>
    </source>
</evidence>
<dbReference type="KEGG" id="stha:NCTC11429_03783"/>
<proteinExistence type="inferred from homology"/>
<evidence type="ECO:0000256" key="4">
    <source>
        <dbReference type="ARBA" id="ARBA00023136"/>
    </source>
</evidence>
<accession>A0A4V6Z2Z6</accession>
<evidence type="ECO:0000313" key="9">
    <source>
        <dbReference type="Proteomes" id="UP000308196"/>
    </source>
</evidence>
<dbReference type="InterPro" id="IPR012944">
    <property type="entry name" value="SusD_RagB_dom"/>
</dbReference>
<keyword evidence="3" id="KW-0732">Signal</keyword>
<dbReference type="GO" id="GO:0009279">
    <property type="term" value="C:cell outer membrane"/>
    <property type="evidence" value="ECO:0007669"/>
    <property type="project" value="UniProtKB-SubCell"/>
</dbReference>
<dbReference type="PROSITE" id="PS51257">
    <property type="entry name" value="PROKAR_LIPOPROTEIN"/>
    <property type="match status" value="1"/>
</dbReference>
<dbReference type="InterPro" id="IPR033985">
    <property type="entry name" value="SusD-like_N"/>
</dbReference>
<reference evidence="8 9" key="1">
    <citation type="submission" date="2019-05" db="EMBL/GenBank/DDBJ databases">
        <authorList>
            <consortium name="Pathogen Informatics"/>
        </authorList>
    </citation>
    <scope>NUCLEOTIDE SEQUENCE [LARGE SCALE GENOMIC DNA]</scope>
    <source>
        <strain evidence="8 9">NCTC11429</strain>
    </source>
</reference>